<dbReference type="RefSeq" id="WP_058520264.1">
    <property type="nucleotide sequence ID" value="NZ_CAAAIP010000001.1"/>
</dbReference>
<dbReference type="PANTHER" id="PTHR46018">
    <property type="entry name" value="ZINC PHOSPHODIESTERASE ELAC PROTEIN 1"/>
    <property type="match status" value="1"/>
</dbReference>
<dbReference type="Gene3D" id="3.60.15.10">
    <property type="entry name" value="Ribonuclease Z/Hydroxyacylglutathione hydrolase-like"/>
    <property type="match status" value="1"/>
</dbReference>
<dbReference type="GO" id="GO:0042781">
    <property type="term" value="F:3'-tRNA processing endoribonuclease activity"/>
    <property type="evidence" value="ECO:0007669"/>
    <property type="project" value="TreeGrafter"/>
</dbReference>
<name>A0A0W0ZW34_9GAMM</name>
<dbReference type="Proteomes" id="UP000054693">
    <property type="component" value="Unassembled WGS sequence"/>
</dbReference>
<comment type="caution">
    <text evidence="3">The sequence shown here is derived from an EMBL/GenBank/DDBJ whole genome shotgun (WGS) entry which is preliminary data.</text>
</comment>
<protein>
    <submittedName>
        <fullName evidence="3">Metallo-beta-lactamase</fullName>
    </submittedName>
</protein>
<gene>
    <name evidence="3" type="ORF">Ltuc_1053</name>
</gene>
<evidence type="ECO:0000259" key="2">
    <source>
        <dbReference type="SMART" id="SM00849"/>
    </source>
</evidence>
<dbReference type="EMBL" id="LNZA01000001">
    <property type="protein sequence ID" value="KTD73206.1"/>
    <property type="molecule type" value="Genomic_DNA"/>
</dbReference>
<keyword evidence="4" id="KW-1185">Reference proteome</keyword>
<sequence>MSAELLSREFITITGKISFIFVLWILVITYVFASDATQVIAATKTGTNAGAYVINPMNTHVLTDGKLHLYLCGTGDPEVTMQEIRKPACVAMIAEQEFMLFDAGEGTIQTLGAMGLPYTHLRHIFMTHWHSDHFGGLGQVINASWVAGNAKNILLYGPYGTKQVLNALEKAYRLDVIFRAINRQGIEDPTLAFAKTKEFKTNPEGKLVYQKNNLQIHAFQVHHEPAFPAVGYRIHYKNCKVVISGDTRVVKSLRQNATNADILINEALSHHLYEQIISKAQARADYRTLAFAKENKRYHSDTLLLAQMANKANVKKLVLTHLVPAIPTTDEAKESFIQGMNQFYSGPITVADDQDEIILDSEDSNCHVEYKKSALHFMPAQKIN</sequence>
<dbReference type="CDD" id="cd07719">
    <property type="entry name" value="arylsulfatase_AtsA-like_MBL-fold"/>
    <property type="match status" value="1"/>
</dbReference>
<evidence type="ECO:0000256" key="1">
    <source>
        <dbReference type="ARBA" id="ARBA00022801"/>
    </source>
</evidence>
<evidence type="ECO:0000313" key="4">
    <source>
        <dbReference type="Proteomes" id="UP000054693"/>
    </source>
</evidence>
<feature type="domain" description="Metallo-beta-lactamase" evidence="2">
    <location>
        <begin position="86"/>
        <end position="293"/>
    </location>
</feature>
<evidence type="ECO:0000313" key="3">
    <source>
        <dbReference type="EMBL" id="KTD73206.1"/>
    </source>
</evidence>
<dbReference type="Pfam" id="PF23023">
    <property type="entry name" value="Anti-Pycsar_Apyc1"/>
    <property type="match status" value="1"/>
</dbReference>
<dbReference type="InterPro" id="IPR001279">
    <property type="entry name" value="Metallo-B-lactamas"/>
</dbReference>
<dbReference type="AlphaFoldDB" id="A0A0W0ZW34"/>
<dbReference type="OrthoDB" id="9803916at2"/>
<proteinExistence type="predicted"/>
<organism evidence="3 4">
    <name type="scientific">Legionella tucsonensis</name>
    <dbReference type="NCBI Taxonomy" id="40335"/>
    <lineage>
        <taxon>Bacteria</taxon>
        <taxon>Pseudomonadati</taxon>
        <taxon>Pseudomonadota</taxon>
        <taxon>Gammaproteobacteria</taxon>
        <taxon>Legionellales</taxon>
        <taxon>Legionellaceae</taxon>
        <taxon>Legionella</taxon>
    </lineage>
</organism>
<keyword evidence="1" id="KW-0378">Hydrolase</keyword>
<dbReference type="PANTHER" id="PTHR46018:SF2">
    <property type="entry name" value="ZINC PHOSPHODIESTERASE ELAC PROTEIN 1"/>
    <property type="match status" value="1"/>
</dbReference>
<reference evidence="3 4" key="1">
    <citation type="submission" date="2015-11" db="EMBL/GenBank/DDBJ databases">
        <title>Genomic analysis of 38 Legionella species identifies large and diverse effector repertoires.</title>
        <authorList>
            <person name="Burstein D."/>
            <person name="Amaro F."/>
            <person name="Zusman T."/>
            <person name="Lifshitz Z."/>
            <person name="Cohen O."/>
            <person name="Gilbert J.A."/>
            <person name="Pupko T."/>
            <person name="Shuman H.A."/>
            <person name="Segal G."/>
        </authorList>
    </citation>
    <scope>NUCLEOTIDE SEQUENCE [LARGE SCALE GENOMIC DNA]</scope>
    <source>
        <strain evidence="3 4">ATCC 49180</strain>
    </source>
</reference>
<dbReference type="PATRIC" id="fig|40335.7.peg.1107"/>
<dbReference type="InterPro" id="IPR036866">
    <property type="entry name" value="RibonucZ/Hydroxyglut_hydro"/>
</dbReference>
<dbReference type="SUPFAM" id="SSF56281">
    <property type="entry name" value="Metallo-hydrolase/oxidoreductase"/>
    <property type="match status" value="1"/>
</dbReference>
<dbReference type="SMART" id="SM00849">
    <property type="entry name" value="Lactamase_B"/>
    <property type="match status" value="1"/>
</dbReference>
<dbReference type="InterPro" id="IPR044094">
    <property type="entry name" value="AtsA-like_MBL-fold"/>
</dbReference>
<accession>A0A0W0ZW34</accession>